<comment type="caution">
    <text evidence="3">The sequence shown here is derived from an EMBL/GenBank/DDBJ whole genome shotgun (WGS) entry which is preliminary data.</text>
</comment>
<dbReference type="PANTHER" id="PTHR33112:SF12">
    <property type="entry name" value="HETEROKARYON INCOMPATIBILITY DOMAIN-CONTAINING PROTEIN"/>
    <property type="match status" value="1"/>
</dbReference>
<dbReference type="InterPro" id="IPR010730">
    <property type="entry name" value="HET"/>
</dbReference>
<dbReference type="Proteomes" id="UP001187682">
    <property type="component" value="Unassembled WGS sequence"/>
</dbReference>
<protein>
    <recommendedName>
        <fullName evidence="2">Heterokaryon incompatibility domain-containing protein</fullName>
    </recommendedName>
</protein>
<proteinExistence type="predicted"/>
<dbReference type="PANTHER" id="PTHR33112">
    <property type="entry name" value="DOMAIN PROTEIN, PUTATIVE-RELATED"/>
    <property type="match status" value="1"/>
</dbReference>
<sequence length="777" mass="87911">MEDDISIDYDHPENRSSAARRAYPQPLPRGTEKYLCEQCQTFCLQPADFYGSRDWIAVNNANEYFDLGTTEATIARSERCSLCRLVVHCLDLRSAKTPIRNKDGSYTTLRLKWYGSSPRWNRVLDVDESPNFLRPAMYSFGGDEESYDNSPSSKCRLVPCGEDMTALGARSATFYGRLPAPTQEYLELIKRWLDRCSEMHGSECSHSMQPKPGLAKRETIMVIDVKRGCLVDIPFSNRYFAISYVWGREATFETLRGNVGGLRRPGGISEIRGKLPRTITDAMDLLLAIGESYLWCDRLCIVQDDARTKHSLISRMDEVYGSAYAVIIARSGANADAGLFGQHPWHKEERLCDEMRLVAVPDYGVDRAYGMAPIEDRAWTFQEQMLSRRALVFSNGMASFQCQRAIWRHDVILDDVHDRPRTNNPKSDWGFSYDEPMETLARMVVYGYTKCQQAYSARKLTFPSDALAAFSGIGKVIAAHLGSQLHFCLPVVLFDWAILWCTSLESARCNDLPSWSWAGWDGRKTVTLEHGVADLLLNQSWISWHYDDPDVGVVRPLRDLETPDGRVCTTRSQARARRARRHDYHAAFVARARETIQRREGAPVSPVAQFRRYCGDVPLETRVDPFPASSSAVPLAFGRLRFYTICAAFEVARHTVKRPYGETETNGIRDRHGVVCGGVEDARYGGEALPPGLTGRQDFVVLSEHFDEDDREAEYARELRERKGIRCVPCGRVCKEFNVMIVDWVDGVAYRKGLGHVCQIALDAAIQGPEWREVVLG</sequence>
<feature type="domain" description="Heterokaryon incompatibility" evidence="2">
    <location>
        <begin position="239"/>
        <end position="383"/>
    </location>
</feature>
<gene>
    <name evidence="3" type="ORF">DNG_04026</name>
</gene>
<evidence type="ECO:0000259" key="2">
    <source>
        <dbReference type="Pfam" id="PF06985"/>
    </source>
</evidence>
<dbReference type="AlphaFoldDB" id="A0AAE8MX75"/>
<organism evidence="3 4">
    <name type="scientific">Cephalotrichum gorgonifer</name>
    <dbReference type="NCBI Taxonomy" id="2041049"/>
    <lineage>
        <taxon>Eukaryota</taxon>
        <taxon>Fungi</taxon>
        <taxon>Dikarya</taxon>
        <taxon>Ascomycota</taxon>
        <taxon>Pezizomycotina</taxon>
        <taxon>Sordariomycetes</taxon>
        <taxon>Hypocreomycetidae</taxon>
        <taxon>Microascales</taxon>
        <taxon>Microascaceae</taxon>
        <taxon>Cephalotrichum</taxon>
    </lineage>
</organism>
<accession>A0AAE8MX75</accession>
<feature type="region of interest" description="Disordered" evidence="1">
    <location>
        <begin position="1"/>
        <end position="23"/>
    </location>
</feature>
<evidence type="ECO:0000313" key="4">
    <source>
        <dbReference type="Proteomes" id="UP001187682"/>
    </source>
</evidence>
<evidence type="ECO:0000313" key="3">
    <source>
        <dbReference type="EMBL" id="SPO01350.1"/>
    </source>
</evidence>
<evidence type="ECO:0000256" key="1">
    <source>
        <dbReference type="SAM" id="MobiDB-lite"/>
    </source>
</evidence>
<dbReference type="Pfam" id="PF06985">
    <property type="entry name" value="HET"/>
    <property type="match status" value="1"/>
</dbReference>
<reference evidence="3" key="1">
    <citation type="submission" date="2018-03" db="EMBL/GenBank/DDBJ databases">
        <authorList>
            <person name="Guldener U."/>
        </authorList>
    </citation>
    <scope>NUCLEOTIDE SEQUENCE</scope>
</reference>
<name>A0AAE8MX75_9PEZI</name>
<dbReference type="EMBL" id="ONZQ02000005">
    <property type="protein sequence ID" value="SPO01350.1"/>
    <property type="molecule type" value="Genomic_DNA"/>
</dbReference>
<keyword evidence="4" id="KW-1185">Reference proteome</keyword>